<evidence type="ECO:0000313" key="4">
    <source>
        <dbReference type="Proteomes" id="UP000002173"/>
    </source>
</evidence>
<name>A7ASW6_BABBO</name>
<evidence type="ECO:0000313" key="3">
    <source>
        <dbReference type="EMBL" id="EDO06027.1"/>
    </source>
</evidence>
<dbReference type="VEuPathDB" id="PiroplasmaDB:BBOV_II000670"/>
<reference evidence="4" key="4">
    <citation type="journal article" date="2020" name="Data Brief">
        <title>Transcriptome dataset of Babesia bovis life stages within vertebrate and invertebrate hosts.</title>
        <authorList>
            <person name="Ueti M.W."/>
            <person name="Johnson W.C."/>
            <person name="Kappmeyer L.S."/>
            <person name="Herndon D.R."/>
            <person name="Mousel M.R."/>
            <person name="Reif K.E."/>
            <person name="Taus N.S."/>
            <person name="Ifeonu O.O."/>
            <person name="Silva J.C."/>
            <person name="Suarez C.E."/>
            <person name="Brayton K.A."/>
        </authorList>
    </citation>
    <scope>NUCLEOTIDE SEQUENCE [LARGE SCALE GENOMIC DNA]</scope>
</reference>
<proteinExistence type="evidence at transcript level"/>
<dbReference type="AlphaFoldDB" id="A7ASW6"/>
<gene>
    <name evidence="2 3" type="ORF">BBOV_II000670</name>
</gene>
<feature type="region of interest" description="Disordered" evidence="1">
    <location>
        <begin position="186"/>
        <end position="219"/>
    </location>
</feature>
<reference evidence="4" key="5">
    <citation type="journal article" date="2021" name="Int. J. Parasitol.">
        <title>Comparative analysis of gene expression between Babesia bovis blood stages and kinetes allowed by improved genome annotation.</title>
        <authorList>
            <person name="Ueti M.W."/>
            <person name="Johnson W.C."/>
            <person name="Kappmeyer L.S."/>
            <person name="Herndon D.R."/>
            <person name="Mousel M.R."/>
            <person name="Reif K.E."/>
            <person name="Taus N.S."/>
            <person name="Ifeonu O.O."/>
            <person name="Silva J.C."/>
            <person name="Suarez C.E."/>
            <person name="Brayton K.A."/>
        </authorList>
    </citation>
    <scope>NUCLEOTIDE SEQUENCE [LARGE SCALE GENOMIC DNA]</scope>
</reference>
<reference evidence="2" key="3">
    <citation type="journal article" date="2014" name="BMC Genomics">
        <title>The Babesia bovis gene and promoter model: an update from full-length EST analysis.</title>
        <authorList>
            <person name="Yamagishi J."/>
            <person name="Wakaguri H."/>
            <person name="Yokoyama N."/>
            <person name="Yamashita R."/>
            <person name="Suzuki Y."/>
            <person name="Xuan X."/>
            <person name="Igarashi I."/>
        </authorList>
    </citation>
    <scope>NUCLEOTIDE SEQUENCE</scope>
    <source>
        <strain evidence="2">Texas</strain>
    </source>
</reference>
<keyword evidence="4" id="KW-1185">Reference proteome</keyword>
<dbReference type="GeneID" id="5477819"/>
<dbReference type="RefSeq" id="XP_001609595.1">
    <property type="nucleotide sequence ID" value="XM_001609545.1"/>
</dbReference>
<sequence length="219" mass="23863">MAVTARNNGFRKVAKWIVGAVVVASASHGIVMAQEETPKIPEVPEEKETKTEVTEVPEEEQVKTEVPEVSEKKQTKMEVPEVSDEEETKTEVPEVSDEEQTKMEVTEVPEGGDGDAGRKAKGGSGAPTAEPKRQKSFPSEERDWMSKGGFTKADLKDYKHESFISAKRPVEIGENVVKNAAFRIAQRQGKTYVPPEPAVKTNPDGTPAPEADSASADKQ</sequence>
<evidence type="ECO:0000313" key="2">
    <source>
        <dbReference type="EMBL" id="BAN64447.1"/>
    </source>
</evidence>
<accession>A7ASW6</accession>
<feature type="region of interest" description="Disordered" evidence="1">
    <location>
        <begin position="34"/>
        <end position="148"/>
    </location>
</feature>
<evidence type="ECO:0000256" key="1">
    <source>
        <dbReference type="SAM" id="MobiDB-lite"/>
    </source>
</evidence>
<feature type="compositionally biased region" description="Acidic residues" evidence="1">
    <location>
        <begin position="81"/>
        <end position="98"/>
    </location>
</feature>
<reference evidence="3" key="2">
    <citation type="submission" date="2007-08" db="EMBL/GenBank/DDBJ databases">
        <authorList>
            <person name="Nene V."/>
        </authorList>
    </citation>
    <scope>NUCLEOTIDE SEQUENCE</scope>
    <source>
        <strain evidence="3">T2Bo</strain>
    </source>
</reference>
<dbReference type="EMBL" id="AAXT01000003">
    <property type="protein sequence ID" value="EDO06027.1"/>
    <property type="molecule type" value="Genomic_DNA"/>
</dbReference>
<organism evidence="3 4">
    <name type="scientific">Babesia bovis</name>
    <dbReference type="NCBI Taxonomy" id="5865"/>
    <lineage>
        <taxon>Eukaryota</taxon>
        <taxon>Sar</taxon>
        <taxon>Alveolata</taxon>
        <taxon>Apicomplexa</taxon>
        <taxon>Aconoidasida</taxon>
        <taxon>Piroplasmida</taxon>
        <taxon>Babesiidae</taxon>
        <taxon>Babesia</taxon>
    </lineage>
</organism>
<dbReference type="Proteomes" id="UP000002173">
    <property type="component" value="Unassembled WGS sequence"/>
</dbReference>
<feature type="compositionally biased region" description="Basic and acidic residues" evidence="1">
    <location>
        <begin position="130"/>
        <end position="145"/>
    </location>
</feature>
<feature type="compositionally biased region" description="Basic and acidic residues" evidence="1">
    <location>
        <begin position="36"/>
        <end position="53"/>
    </location>
</feature>
<dbReference type="KEGG" id="bbo:BBOV_II000670"/>
<protein>
    <submittedName>
        <fullName evidence="3">Uncharacterized protein</fullName>
    </submittedName>
</protein>
<dbReference type="EMBL" id="AK441670">
    <property type="protein sequence ID" value="BAN65464.1"/>
    <property type="molecule type" value="mRNA"/>
</dbReference>
<feature type="compositionally biased region" description="Basic and acidic residues" evidence="1">
    <location>
        <begin position="60"/>
        <end position="79"/>
    </location>
</feature>
<dbReference type="EMBL" id="AK440653">
    <property type="protein sequence ID" value="BAN64447.1"/>
    <property type="molecule type" value="mRNA"/>
</dbReference>
<reference evidence="3 4" key="1">
    <citation type="journal article" date="2007" name="PLoS Pathog.">
        <title>Genome sequence of Babesia bovis and comparative analysis of apicomplexan hemoprotozoa.</title>
        <authorList>
            <person name="Brayton K.A."/>
            <person name="Lau A.O.T."/>
            <person name="Herndon D.R."/>
            <person name="Hannick L."/>
            <person name="Kappmeyer L.S."/>
            <person name="Berens S.J."/>
            <person name="Bidwell S.L."/>
            <person name="Brown W.C."/>
            <person name="Crabtree J."/>
            <person name="Fadrosh D."/>
            <person name="Feldblum T."/>
            <person name="Forberger H.A."/>
            <person name="Haas B.J."/>
            <person name="Howell J.M."/>
            <person name="Khouri H."/>
            <person name="Koo H."/>
            <person name="Mann D.J."/>
            <person name="Norimine J."/>
            <person name="Paulsen I.T."/>
            <person name="Radune D."/>
            <person name="Ren Q."/>
            <person name="Smith R.K. Jr."/>
            <person name="Suarez C.E."/>
            <person name="White O."/>
            <person name="Wortman J.R."/>
            <person name="Knowles D.P. Jr."/>
            <person name="McElwain T.F."/>
            <person name="Nene V.M."/>
        </authorList>
    </citation>
    <scope>NUCLEOTIDE SEQUENCE [LARGE SCALE GENOMIC DNA]</scope>
    <source>
        <strain evidence="3">T2Bo</strain>
    </source>
</reference>